<dbReference type="FunFam" id="2.60.40.10:FF:000212">
    <property type="entry name" value="Immunoglobulin kappa chain variable 12-38"/>
    <property type="match status" value="1"/>
</dbReference>
<dbReference type="InterPro" id="IPR003599">
    <property type="entry name" value="Ig_sub"/>
</dbReference>
<keyword evidence="2" id="KW-1064">Adaptive immunity</keyword>
<dbReference type="PROSITE" id="PS50835">
    <property type="entry name" value="IG_LIKE"/>
    <property type="match status" value="1"/>
</dbReference>
<reference evidence="6" key="2">
    <citation type="submission" date="2025-08" db="UniProtKB">
        <authorList>
            <consortium name="Ensembl"/>
        </authorList>
    </citation>
    <scope>IDENTIFICATION</scope>
</reference>
<evidence type="ECO:0000313" key="6">
    <source>
        <dbReference type="Ensembl" id="ENSBIXP00000033450.1"/>
    </source>
</evidence>
<keyword evidence="3" id="KW-1280">Immunoglobulin</keyword>
<feature type="chain" id="PRO_5021473233" description="Ig-like domain-containing protein" evidence="4">
    <location>
        <begin position="23"/>
        <end position="175"/>
    </location>
</feature>
<dbReference type="InterPro" id="IPR013783">
    <property type="entry name" value="Ig-like_fold"/>
</dbReference>
<proteinExistence type="predicted"/>
<keyword evidence="4" id="KW-0732">Signal</keyword>
<dbReference type="GO" id="GO:0005576">
    <property type="term" value="C:extracellular region"/>
    <property type="evidence" value="ECO:0007669"/>
    <property type="project" value="UniProtKB-ARBA"/>
</dbReference>
<dbReference type="GO" id="GO:0002250">
    <property type="term" value="P:adaptive immune response"/>
    <property type="evidence" value="ECO:0007669"/>
    <property type="project" value="UniProtKB-KW"/>
</dbReference>
<keyword evidence="1" id="KW-0391">Immunity</keyword>
<sequence>MRAPRQLLGLLLLWCDLQMIQSLSSLSASLGDRVSITCRASQSVRNNLQWYQEKPGKAPKFLIYDRTSVYTGVPSHFSGSGSGTDYTFTTSSLEADDFATYYCKQDNMIHLVLAEAAGTVGVLCPIAANSVKGGLSERSGISSHPGSHCLIGVIWRRAQGNEHNNGIYCHLRQKG</sequence>
<dbReference type="Proteomes" id="UP000314981">
    <property type="component" value="Chromosome 11"/>
</dbReference>
<dbReference type="SUPFAM" id="SSF48726">
    <property type="entry name" value="Immunoglobulin"/>
    <property type="match status" value="1"/>
</dbReference>
<dbReference type="Ensembl" id="ENSBIXT00000019865.1">
    <property type="protein sequence ID" value="ENSBIXP00000033450.1"/>
    <property type="gene ID" value="ENSBIXG00000002496.1"/>
</dbReference>
<dbReference type="SMART" id="SM00409">
    <property type="entry name" value="IG"/>
    <property type="match status" value="1"/>
</dbReference>
<dbReference type="GO" id="GO:0019814">
    <property type="term" value="C:immunoglobulin complex"/>
    <property type="evidence" value="ECO:0007669"/>
    <property type="project" value="UniProtKB-KW"/>
</dbReference>
<reference evidence="6 7" key="1">
    <citation type="submission" date="2018-11" db="EMBL/GenBank/DDBJ databases">
        <title>Haplotype-resolved cattle genomes.</title>
        <authorList>
            <person name="Low W.Y."/>
            <person name="Tearle R."/>
            <person name="Bickhart D.M."/>
            <person name="Rosen B.D."/>
            <person name="Koren S."/>
            <person name="Rhie A."/>
            <person name="Hiendleder S."/>
            <person name="Phillippy A.M."/>
            <person name="Smith T.P.L."/>
            <person name="Williams J.L."/>
        </authorList>
    </citation>
    <scope>NUCLEOTIDE SEQUENCE [LARGE SCALE GENOMIC DNA]</scope>
</reference>
<dbReference type="InterPro" id="IPR036179">
    <property type="entry name" value="Ig-like_dom_sf"/>
</dbReference>
<dbReference type="GO" id="GO:0016020">
    <property type="term" value="C:membrane"/>
    <property type="evidence" value="ECO:0007669"/>
    <property type="project" value="UniProtKB-ARBA"/>
</dbReference>
<accession>A0A4W2EBZ2</accession>
<dbReference type="InterPro" id="IPR007110">
    <property type="entry name" value="Ig-like_dom"/>
</dbReference>
<evidence type="ECO:0000259" key="5">
    <source>
        <dbReference type="PROSITE" id="PS50835"/>
    </source>
</evidence>
<reference evidence="6" key="3">
    <citation type="submission" date="2025-09" db="UniProtKB">
        <authorList>
            <consortium name="Ensembl"/>
        </authorList>
    </citation>
    <scope>IDENTIFICATION</scope>
</reference>
<evidence type="ECO:0000256" key="1">
    <source>
        <dbReference type="ARBA" id="ARBA00022859"/>
    </source>
</evidence>
<protein>
    <recommendedName>
        <fullName evidence="5">Ig-like domain-containing protein</fullName>
    </recommendedName>
</protein>
<evidence type="ECO:0000256" key="4">
    <source>
        <dbReference type="SAM" id="SignalP"/>
    </source>
</evidence>
<dbReference type="STRING" id="30522.A0A4W2EBZ2"/>
<evidence type="ECO:0000313" key="7">
    <source>
        <dbReference type="Proteomes" id="UP000314981"/>
    </source>
</evidence>
<dbReference type="InterPro" id="IPR013106">
    <property type="entry name" value="Ig_V-set"/>
</dbReference>
<dbReference type="AlphaFoldDB" id="A0A4W2EBZ2"/>
<evidence type="ECO:0000256" key="2">
    <source>
        <dbReference type="ARBA" id="ARBA00023130"/>
    </source>
</evidence>
<organism evidence="6 7">
    <name type="scientific">Bos indicus x Bos taurus</name>
    <name type="common">Hybrid cattle</name>
    <dbReference type="NCBI Taxonomy" id="30522"/>
    <lineage>
        <taxon>Eukaryota</taxon>
        <taxon>Metazoa</taxon>
        <taxon>Chordata</taxon>
        <taxon>Craniata</taxon>
        <taxon>Vertebrata</taxon>
        <taxon>Euteleostomi</taxon>
        <taxon>Mammalia</taxon>
        <taxon>Eutheria</taxon>
        <taxon>Laurasiatheria</taxon>
        <taxon>Artiodactyla</taxon>
        <taxon>Ruminantia</taxon>
        <taxon>Pecora</taxon>
        <taxon>Bovidae</taxon>
        <taxon>Bovinae</taxon>
        <taxon>Bos</taxon>
    </lineage>
</organism>
<dbReference type="Pfam" id="PF07686">
    <property type="entry name" value="V-set"/>
    <property type="match status" value="1"/>
</dbReference>
<name>A0A4W2EBZ2_BOBOX</name>
<dbReference type="InterPro" id="IPR050150">
    <property type="entry name" value="IgV_Light_Chain"/>
</dbReference>
<dbReference type="Gene3D" id="2.60.40.10">
    <property type="entry name" value="Immunoglobulins"/>
    <property type="match status" value="1"/>
</dbReference>
<dbReference type="PANTHER" id="PTHR23267">
    <property type="entry name" value="IMMUNOGLOBULIN LIGHT CHAIN"/>
    <property type="match status" value="1"/>
</dbReference>
<dbReference type="SMART" id="SM00406">
    <property type="entry name" value="IGv"/>
    <property type="match status" value="1"/>
</dbReference>
<feature type="domain" description="Ig-like" evidence="5">
    <location>
        <begin position="4"/>
        <end position="103"/>
    </location>
</feature>
<evidence type="ECO:0000256" key="3">
    <source>
        <dbReference type="ARBA" id="ARBA00043265"/>
    </source>
</evidence>
<keyword evidence="7" id="KW-1185">Reference proteome</keyword>
<feature type="signal peptide" evidence="4">
    <location>
        <begin position="1"/>
        <end position="22"/>
    </location>
</feature>